<gene>
    <name evidence="4" type="ORF">P9847_15100</name>
</gene>
<evidence type="ECO:0000313" key="4">
    <source>
        <dbReference type="EMBL" id="MED5018634.1"/>
    </source>
</evidence>
<dbReference type="PANTHER" id="PTHR31956">
    <property type="entry name" value="NON-SPECIFIC PHOSPHOLIPASE C4-RELATED"/>
    <property type="match status" value="1"/>
</dbReference>
<protein>
    <submittedName>
        <fullName evidence="4">Alkaline phosphatase family protein</fullName>
    </submittedName>
</protein>
<name>A0ABU6PWA6_9BACL</name>
<proteinExistence type="predicted"/>
<organism evidence="4 5">
    <name type="scientific">Paenibacillus chibensis</name>
    <dbReference type="NCBI Taxonomy" id="59846"/>
    <lineage>
        <taxon>Bacteria</taxon>
        <taxon>Bacillati</taxon>
        <taxon>Bacillota</taxon>
        <taxon>Bacilli</taxon>
        <taxon>Bacillales</taxon>
        <taxon>Paenibacillaceae</taxon>
        <taxon>Paenibacillus</taxon>
    </lineage>
</organism>
<comment type="caution">
    <text evidence="4">The sequence shown here is derived from an EMBL/GenBank/DDBJ whole genome shotgun (WGS) entry which is preliminary data.</text>
</comment>
<evidence type="ECO:0000256" key="2">
    <source>
        <dbReference type="SAM" id="MobiDB-lite"/>
    </source>
</evidence>
<evidence type="ECO:0000256" key="1">
    <source>
        <dbReference type="ARBA" id="ARBA00022801"/>
    </source>
</evidence>
<accession>A0ABU6PWA6</accession>
<evidence type="ECO:0000313" key="5">
    <source>
        <dbReference type="Proteomes" id="UP001343257"/>
    </source>
</evidence>
<dbReference type="EMBL" id="JARTLD010000036">
    <property type="protein sequence ID" value="MED5018634.1"/>
    <property type="molecule type" value="Genomic_DNA"/>
</dbReference>
<dbReference type="InterPro" id="IPR017850">
    <property type="entry name" value="Alkaline_phosphatase_core_sf"/>
</dbReference>
<feature type="compositionally biased region" description="Polar residues" evidence="2">
    <location>
        <begin position="35"/>
        <end position="56"/>
    </location>
</feature>
<feature type="region of interest" description="Disordered" evidence="2">
    <location>
        <begin position="24"/>
        <end position="58"/>
    </location>
</feature>
<dbReference type="Pfam" id="PF04185">
    <property type="entry name" value="Phosphoesterase"/>
    <property type="match status" value="1"/>
</dbReference>
<dbReference type="SUPFAM" id="SSF53649">
    <property type="entry name" value="Alkaline phosphatase-like"/>
    <property type="match status" value="1"/>
</dbReference>
<feature type="signal peptide" evidence="3">
    <location>
        <begin position="1"/>
        <end position="22"/>
    </location>
</feature>
<dbReference type="PROSITE" id="PS51257">
    <property type="entry name" value="PROKAR_LIPOPROTEIN"/>
    <property type="match status" value="1"/>
</dbReference>
<dbReference type="PANTHER" id="PTHR31956:SF1">
    <property type="entry name" value="NON-SPECIFIC PHOSPHOLIPASE C1"/>
    <property type="match status" value="1"/>
</dbReference>
<evidence type="ECO:0000256" key="3">
    <source>
        <dbReference type="SAM" id="SignalP"/>
    </source>
</evidence>
<reference evidence="4 5" key="1">
    <citation type="submission" date="2023-03" db="EMBL/GenBank/DDBJ databases">
        <title>Bacillus Genome Sequencing.</title>
        <authorList>
            <person name="Dunlap C."/>
        </authorList>
    </citation>
    <scope>NUCLEOTIDE SEQUENCE [LARGE SCALE GENOMIC DNA]</scope>
    <source>
        <strain evidence="4 5">NRS-52</strain>
    </source>
</reference>
<keyword evidence="5" id="KW-1185">Reference proteome</keyword>
<dbReference type="Proteomes" id="UP001343257">
    <property type="component" value="Unassembled WGS sequence"/>
</dbReference>
<keyword evidence="1" id="KW-0378">Hydrolase</keyword>
<keyword evidence="3" id="KW-0732">Signal</keyword>
<feature type="compositionally biased region" description="Basic and acidic residues" evidence="2">
    <location>
        <begin position="25"/>
        <end position="34"/>
    </location>
</feature>
<sequence>MKRTTPLALLLILVLCSCTSLEGSKGPDTKKDQGQHSSTDMAKTTQPHPNGQTKARNTLKDAPDHVVIVLEENHSEQKIIGNAAAPYMNALVKQGAYFTNSYANTHPSQPNYLILFSGSNQAVTNDSCGHTLNAPNLASELIRAKYTFGGYSEDLPSAGSTVCTNGKYGRKHSPWVNFNNVPQSANMTLASFPKDYHQLPTVSFVIPNLDHDMHDGSISSADAWLKSNLGGYVEWAKKHNSLFILTWDEDDYGSRNHIPTLMIGEKVQAAQLDQRITHLSVLRLLEDFYHLPYLGETSKAEPILNLWKP</sequence>
<dbReference type="RefSeq" id="WP_328279042.1">
    <property type="nucleotide sequence ID" value="NZ_JARTLD010000036.1"/>
</dbReference>
<dbReference type="InterPro" id="IPR007312">
    <property type="entry name" value="Phosphoesterase"/>
</dbReference>
<feature type="chain" id="PRO_5047063435" evidence="3">
    <location>
        <begin position="23"/>
        <end position="309"/>
    </location>
</feature>
<dbReference type="Gene3D" id="3.40.720.10">
    <property type="entry name" value="Alkaline Phosphatase, subunit A"/>
    <property type="match status" value="1"/>
</dbReference>